<dbReference type="RefSeq" id="WP_379713751.1">
    <property type="nucleotide sequence ID" value="NZ_JBHTBS010000007.1"/>
</dbReference>
<keyword evidence="3" id="KW-0489">Methyltransferase</keyword>
<evidence type="ECO:0000259" key="2">
    <source>
        <dbReference type="PROSITE" id="PS51084"/>
    </source>
</evidence>
<comment type="caution">
    <text evidence="1">Lacks conserved residue(s) required for the propagation of feature annotation.</text>
</comment>
<organism evidence="3 4">
    <name type="scientific">Haloferula chungangensis</name>
    <dbReference type="NCBI Taxonomy" id="1048331"/>
    <lineage>
        <taxon>Bacteria</taxon>
        <taxon>Pseudomonadati</taxon>
        <taxon>Verrucomicrobiota</taxon>
        <taxon>Verrucomicrobiia</taxon>
        <taxon>Verrucomicrobiales</taxon>
        <taxon>Verrucomicrobiaceae</taxon>
        <taxon>Haloferula</taxon>
    </lineage>
</organism>
<evidence type="ECO:0000313" key="3">
    <source>
        <dbReference type="EMBL" id="MFC7338434.1"/>
    </source>
</evidence>
<sequence>MSFELHPRLAAGTHPIAVLNGCHVLLKDNACFPWILIVPEVEEGIEDLHQLDAARYEEVTSLVRTISIFVSEHFSPDKLNVACIGNVVRQMHIHLVGRSESDPAWPGTVWASDVKKPYLPDEIASIRHAARRFLNEELDQDD</sequence>
<dbReference type="Proteomes" id="UP001596472">
    <property type="component" value="Unassembled WGS sequence"/>
</dbReference>
<dbReference type="GO" id="GO:0008168">
    <property type="term" value="F:methyltransferase activity"/>
    <property type="evidence" value="ECO:0007669"/>
    <property type="project" value="UniProtKB-KW"/>
</dbReference>
<dbReference type="Pfam" id="PF01230">
    <property type="entry name" value="HIT"/>
    <property type="match status" value="1"/>
</dbReference>
<dbReference type="Gene3D" id="3.30.428.10">
    <property type="entry name" value="HIT-like"/>
    <property type="match status" value="1"/>
</dbReference>
<reference evidence="4" key="1">
    <citation type="journal article" date="2019" name="Int. J. Syst. Evol. Microbiol.">
        <title>The Global Catalogue of Microorganisms (GCM) 10K type strain sequencing project: providing services to taxonomists for standard genome sequencing and annotation.</title>
        <authorList>
            <consortium name="The Broad Institute Genomics Platform"/>
            <consortium name="The Broad Institute Genome Sequencing Center for Infectious Disease"/>
            <person name="Wu L."/>
            <person name="Ma J."/>
        </authorList>
    </citation>
    <scope>NUCLEOTIDE SEQUENCE [LARGE SCALE GENOMIC DNA]</scope>
    <source>
        <strain evidence="4">CGMCC 4.1467</strain>
    </source>
</reference>
<feature type="domain" description="HIT" evidence="2">
    <location>
        <begin position="35"/>
        <end position="105"/>
    </location>
</feature>
<dbReference type="PIRSF" id="PIRSF000714">
    <property type="entry name" value="HIT"/>
    <property type="match status" value="1"/>
</dbReference>
<dbReference type="EC" id="2.1.1.-" evidence="3"/>
<dbReference type="EMBL" id="JBHTBS010000007">
    <property type="protein sequence ID" value="MFC7338434.1"/>
    <property type="molecule type" value="Genomic_DNA"/>
</dbReference>
<protein>
    <submittedName>
        <fullName evidence="3">HIT family protein</fullName>
        <ecNumber evidence="3">2.1.1.-</ecNumber>
    </submittedName>
</protein>
<dbReference type="InterPro" id="IPR036265">
    <property type="entry name" value="HIT-like_sf"/>
</dbReference>
<name>A0ABW2LAU3_9BACT</name>
<dbReference type="PROSITE" id="PS51084">
    <property type="entry name" value="HIT_2"/>
    <property type="match status" value="1"/>
</dbReference>
<dbReference type="InterPro" id="IPR026026">
    <property type="entry name" value="HIT_Hint"/>
</dbReference>
<comment type="caution">
    <text evidence="3">The sequence shown here is derived from an EMBL/GenBank/DDBJ whole genome shotgun (WGS) entry which is preliminary data.</text>
</comment>
<dbReference type="GO" id="GO:0032259">
    <property type="term" value="P:methylation"/>
    <property type="evidence" value="ECO:0007669"/>
    <property type="project" value="UniProtKB-KW"/>
</dbReference>
<proteinExistence type="predicted"/>
<dbReference type="SUPFAM" id="SSF54197">
    <property type="entry name" value="HIT-like"/>
    <property type="match status" value="1"/>
</dbReference>
<evidence type="ECO:0000256" key="1">
    <source>
        <dbReference type="PROSITE-ProRule" id="PRU00464"/>
    </source>
</evidence>
<keyword evidence="4" id="KW-1185">Reference proteome</keyword>
<gene>
    <name evidence="3" type="ORF">ACFQY0_14665</name>
</gene>
<evidence type="ECO:0000313" key="4">
    <source>
        <dbReference type="Proteomes" id="UP001596472"/>
    </source>
</evidence>
<keyword evidence="3" id="KW-0808">Transferase</keyword>
<accession>A0ABW2LAU3</accession>
<dbReference type="InterPro" id="IPR011146">
    <property type="entry name" value="HIT-like"/>
</dbReference>